<dbReference type="Pfam" id="PF11999">
    <property type="entry name" value="Ice_binding"/>
    <property type="match status" value="1"/>
</dbReference>
<evidence type="ECO:0000313" key="4">
    <source>
        <dbReference type="Proteomes" id="UP000030652"/>
    </source>
</evidence>
<comment type="similarity">
    <text evidence="1">Belongs to the ice-binding protein family.</text>
</comment>
<sequence>PDLQKIGNAPLGIYKWGTGVVISSNVTLHGGVNDVFIFQIAKGITQATGAAIILSGGAQAKNIFWQVSEGVSIGTGAHFEGIILGKTGIAMGANASINGRLLAQTAVTLITNTVVAP</sequence>
<keyword evidence="2" id="KW-0732">Signal</keyword>
<organism evidence="3 4">
    <name type="scientific">Candidatus Scalindua brodae</name>
    <dbReference type="NCBI Taxonomy" id="237368"/>
    <lineage>
        <taxon>Bacteria</taxon>
        <taxon>Pseudomonadati</taxon>
        <taxon>Planctomycetota</taxon>
        <taxon>Candidatus Brocadiia</taxon>
        <taxon>Candidatus Brocadiales</taxon>
        <taxon>Candidatus Scalinduaceae</taxon>
        <taxon>Candidatus Scalindua</taxon>
    </lineage>
</organism>
<gene>
    <name evidence="3" type="ORF">SCABRO_01575</name>
</gene>
<comment type="caution">
    <text evidence="3">The sequence shown here is derived from an EMBL/GenBank/DDBJ whole genome shotgun (WGS) entry which is preliminary data.</text>
</comment>
<proteinExistence type="inferred from homology"/>
<dbReference type="AlphaFoldDB" id="A0A0B0EPS9"/>
<dbReference type="EMBL" id="JRYO01000104">
    <property type="protein sequence ID" value="KHE92675.1"/>
    <property type="molecule type" value="Genomic_DNA"/>
</dbReference>
<name>A0A0B0EPS9_9BACT</name>
<feature type="non-terminal residue" evidence="3">
    <location>
        <position position="1"/>
    </location>
</feature>
<evidence type="ECO:0008006" key="5">
    <source>
        <dbReference type="Google" id="ProtNLM"/>
    </source>
</evidence>
<dbReference type="eggNOG" id="COG3420">
    <property type="taxonomic scope" value="Bacteria"/>
</dbReference>
<evidence type="ECO:0000256" key="1">
    <source>
        <dbReference type="ARBA" id="ARBA00005445"/>
    </source>
</evidence>
<evidence type="ECO:0000256" key="2">
    <source>
        <dbReference type="ARBA" id="ARBA00022729"/>
    </source>
</evidence>
<accession>A0A0B0EPS9</accession>
<evidence type="ECO:0000313" key="3">
    <source>
        <dbReference type="EMBL" id="KHE92675.1"/>
    </source>
</evidence>
<dbReference type="InterPro" id="IPR021884">
    <property type="entry name" value="Ice-bd_prot"/>
</dbReference>
<reference evidence="3 4" key="1">
    <citation type="submission" date="2014-10" db="EMBL/GenBank/DDBJ databases">
        <title>Draft genome of anammox bacterium scalindua brodae, obtained using differential coverage binning of sequence data from two enrichment reactors.</title>
        <authorList>
            <person name="Speth D.R."/>
            <person name="Russ L."/>
            <person name="Kartal B."/>
            <person name="Op den Camp H.J."/>
            <person name="Dutilh B.E."/>
            <person name="Jetten M.S."/>
        </authorList>
    </citation>
    <scope>NUCLEOTIDE SEQUENCE [LARGE SCALE GENOMIC DNA]</scope>
    <source>
        <strain evidence="3">RU1</strain>
    </source>
</reference>
<protein>
    <recommendedName>
        <fullName evidence="5">DUF3494 domain-containing protein</fullName>
    </recommendedName>
</protein>
<dbReference type="Proteomes" id="UP000030652">
    <property type="component" value="Unassembled WGS sequence"/>
</dbReference>